<name>A0A821EJG1_9BILA</name>
<proteinExistence type="predicted"/>
<dbReference type="Proteomes" id="UP000663869">
    <property type="component" value="Unassembled WGS sequence"/>
</dbReference>
<organism evidence="3 4">
    <name type="scientific">Rotaria socialis</name>
    <dbReference type="NCBI Taxonomy" id="392032"/>
    <lineage>
        <taxon>Eukaryota</taxon>
        <taxon>Metazoa</taxon>
        <taxon>Spiralia</taxon>
        <taxon>Gnathifera</taxon>
        <taxon>Rotifera</taxon>
        <taxon>Eurotatoria</taxon>
        <taxon>Bdelloidea</taxon>
        <taxon>Philodinida</taxon>
        <taxon>Philodinidae</taxon>
        <taxon>Rotaria</taxon>
    </lineage>
</organism>
<comment type="caution">
    <text evidence="3">The sequence shown here is derived from an EMBL/GenBank/DDBJ whole genome shotgun (WGS) entry which is preliminary data.</text>
</comment>
<feature type="region of interest" description="Disordered" evidence="1">
    <location>
        <begin position="64"/>
        <end position="114"/>
    </location>
</feature>
<protein>
    <submittedName>
        <fullName evidence="3">Uncharacterized protein</fullName>
    </submittedName>
</protein>
<sequence>MSTTDVKCNFTIDILLEHDFLRDSGKCSSCQQPLGIHRYKNDIEKQIGKLNMGHQNQNADIQKEDNANNEHEPSGIQKRNTLLSPPSSMNWPNILTNLHSNHSDDSDSIKSSASFQASTRIHSGTISEDSQTVKKNQAIARKKKNEVIMQASRQRIFLTQEFLRKHYCSRIGSNNVEELYNRILSMINKDTNRVYHLMKHARHSCYGLIQIIMNDDQLMDLFKFLDTFVP</sequence>
<evidence type="ECO:0000256" key="1">
    <source>
        <dbReference type="SAM" id="MobiDB-lite"/>
    </source>
</evidence>
<accession>A0A821EJG1</accession>
<feature type="compositionally biased region" description="Basic and acidic residues" evidence="1">
    <location>
        <begin position="64"/>
        <end position="73"/>
    </location>
</feature>
<gene>
    <name evidence="2" type="ORF">FME351_LOCUS26149</name>
    <name evidence="3" type="ORF">TSG867_LOCUS29969</name>
</gene>
<feature type="compositionally biased region" description="Polar residues" evidence="1">
    <location>
        <begin position="77"/>
        <end position="99"/>
    </location>
</feature>
<dbReference type="EMBL" id="CAJNYU010003504">
    <property type="protein sequence ID" value="CAF3677646.1"/>
    <property type="molecule type" value="Genomic_DNA"/>
</dbReference>
<evidence type="ECO:0000313" key="4">
    <source>
        <dbReference type="Proteomes" id="UP000663862"/>
    </source>
</evidence>
<evidence type="ECO:0000313" key="2">
    <source>
        <dbReference type="EMBL" id="CAF3677646.1"/>
    </source>
</evidence>
<reference evidence="3" key="1">
    <citation type="submission" date="2021-02" db="EMBL/GenBank/DDBJ databases">
        <authorList>
            <person name="Nowell W R."/>
        </authorList>
    </citation>
    <scope>NUCLEOTIDE SEQUENCE</scope>
</reference>
<dbReference type="EMBL" id="CAJOBQ010004482">
    <property type="protein sequence ID" value="CAF4637314.1"/>
    <property type="molecule type" value="Genomic_DNA"/>
</dbReference>
<evidence type="ECO:0000313" key="3">
    <source>
        <dbReference type="EMBL" id="CAF4637314.1"/>
    </source>
</evidence>
<dbReference type="AlphaFoldDB" id="A0A821EJG1"/>
<dbReference type="Proteomes" id="UP000663862">
    <property type="component" value="Unassembled WGS sequence"/>
</dbReference>